<feature type="region of interest" description="Disordered" evidence="1">
    <location>
        <begin position="73"/>
        <end position="99"/>
    </location>
</feature>
<gene>
    <name evidence="2" type="ORF">QYM36_015104</name>
</gene>
<comment type="caution">
    <text evidence="2">The sequence shown here is derived from an EMBL/GenBank/DDBJ whole genome shotgun (WGS) entry which is preliminary data.</text>
</comment>
<proteinExistence type="predicted"/>
<dbReference type="EMBL" id="JAVRJZ010000019">
    <property type="protein sequence ID" value="KAK2707297.1"/>
    <property type="molecule type" value="Genomic_DNA"/>
</dbReference>
<dbReference type="Proteomes" id="UP001187531">
    <property type="component" value="Unassembled WGS sequence"/>
</dbReference>
<name>A0AA88HKU0_ARTSF</name>
<evidence type="ECO:0000313" key="2">
    <source>
        <dbReference type="EMBL" id="KAK2707297.1"/>
    </source>
</evidence>
<dbReference type="AlphaFoldDB" id="A0AA88HKU0"/>
<evidence type="ECO:0000256" key="1">
    <source>
        <dbReference type="SAM" id="MobiDB-lite"/>
    </source>
</evidence>
<feature type="non-terminal residue" evidence="2">
    <location>
        <position position="1"/>
    </location>
</feature>
<dbReference type="InterPro" id="IPR016135">
    <property type="entry name" value="UBQ-conjugating_enzyme/RWD"/>
</dbReference>
<feature type="non-terminal residue" evidence="2">
    <location>
        <position position="124"/>
    </location>
</feature>
<dbReference type="Gene3D" id="3.10.110.10">
    <property type="entry name" value="Ubiquitin Conjugating Enzyme"/>
    <property type="match status" value="1"/>
</dbReference>
<sequence>VVHTHFYVKKNEVIAQCQNWIAEMESYSGSSKAVSSGLTSLKKCFASLKEELEKLPCPSKLKEIIIPEELAPVEPEPVAGPSSLLQKPASPVEKDSTDSLSKKKFKLPVPKYVTNGELDFSELL</sequence>
<protein>
    <submittedName>
        <fullName evidence="2">Uncharacterized protein</fullName>
    </submittedName>
</protein>
<keyword evidence="3" id="KW-1185">Reference proteome</keyword>
<evidence type="ECO:0000313" key="3">
    <source>
        <dbReference type="Proteomes" id="UP001187531"/>
    </source>
</evidence>
<reference evidence="2" key="1">
    <citation type="submission" date="2023-07" db="EMBL/GenBank/DDBJ databases">
        <title>Chromosome-level genome assembly of Artemia franciscana.</title>
        <authorList>
            <person name="Jo E."/>
        </authorList>
    </citation>
    <scope>NUCLEOTIDE SEQUENCE</scope>
    <source>
        <tissue evidence="2">Whole body</tissue>
    </source>
</reference>
<organism evidence="2 3">
    <name type="scientific">Artemia franciscana</name>
    <name type="common">Brine shrimp</name>
    <name type="synonym">Artemia sanfranciscana</name>
    <dbReference type="NCBI Taxonomy" id="6661"/>
    <lineage>
        <taxon>Eukaryota</taxon>
        <taxon>Metazoa</taxon>
        <taxon>Ecdysozoa</taxon>
        <taxon>Arthropoda</taxon>
        <taxon>Crustacea</taxon>
        <taxon>Branchiopoda</taxon>
        <taxon>Anostraca</taxon>
        <taxon>Artemiidae</taxon>
        <taxon>Artemia</taxon>
    </lineage>
</organism>
<accession>A0AA88HKU0</accession>